<dbReference type="EMBL" id="CP015378">
    <property type="protein sequence ID" value="ANC78468.1"/>
    <property type="molecule type" value="Genomic_DNA"/>
</dbReference>
<dbReference type="RefSeq" id="WP_066397668.1">
    <property type="nucleotide sequence ID" value="NZ_CP015378.1"/>
</dbReference>
<dbReference type="STRING" id="1221500.ABE65_017345"/>
<reference evidence="1 2" key="1">
    <citation type="submission" date="2016-04" db="EMBL/GenBank/DDBJ databases">
        <title>Complete genome sequence of Fictibacillus phosphorivorans G25-29, a strain toxic to nematodes.</title>
        <authorList>
            <person name="Zheng Z."/>
        </authorList>
    </citation>
    <scope>NUCLEOTIDE SEQUENCE [LARGE SCALE GENOMIC DNA]</scope>
    <source>
        <strain evidence="1 2">G25-29</strain>
    </source>
</reference>
<protein>
    <submittedName>
        <fullName evidence="1">Uncharacterized protein</fullName>
    </submittedName>
</protein>
<proteinExistence type="predicted"/>
<accession>A0A160IPU6</accession>
<organism evidence="1 2">
    <name type="scientific">Fictibacillus phosphorivorans</name>
    <dbReference type="NCBI Taxonomy" id="1221500"/>
    <lineage>
        <taxon>Bacteria</taxon>
        <taxon>Bacillati</taxon>
        <taxon>Bacillota</taxon>
        <taxon>Bacilli</taxon>
        <taxon>Bacillales</taxon>
        <taxon>Fictibacillaceae</taxon>
        <taxon>Fictibacillus</taxon>
    </lineage>
</organism>
<keyword evidence="2" id="KW-1185">Reference proteome</keyword>
<name>A0A160IPU6_9BACL</name>
<dbReference type="Proteomes" id="UP000076623">
    <property type="component" value="Chromosome"/>
</dbReference>
<gene>
    <name evidence="1" type="ORF">ABE65_017345</name>
</gene>
<dbReference type="KEGG" id="fpn:ABE65_017345"/>
<evidence type="ECO:0000313" key="1">
    <source>
        <dbReference type="EMBL" id="ANC78468.1"/>
    </source>
</evidence>
<sequence>MRRKSFSIVFMKNTFKIGHLVEDNCQSQHAPKASHPQNKAEQLAARDTYRFRTAVSKMKGHGLVKHYELQSKRAKLVFYGDYSTYKRNVPHIAFTREHFQHYFGTEDLICEFLLDTSIYLFKELHFLEEIQLDIPSHGKMYTVELTRQELDDYMKCDLAEMKDGHHHRFFYIYRDEELDLFTNQFVKVKRLRRKKL</sequence>
<dbReference type="AlphaFoldDB" id="A0A160IPU6"/>
<evidence type="ECO:0000313" key="2">
    <source>
        <dbReference type="Proteomes" id="UP000076623"/>
    </source>
</evidence>